<dbReference type="InterPro" id="IPR001254">
    <property type="entry name" value="Trypsin_dom"/>
</dbReference>
<dbReference type="EMBL" id="CAXKWB010012595">
    <property type="protein sequence ID" value="CAL4105026.1"/>
    <property type="molecule type" value="Genomic_DNA"/>
</dbReference>
<gene>
    <name evidence="12" type="ORF">MNOR_LOCUS17939</name>
</gene>
<evidence type="ECO:0000256" key="4">
    <source>
        <dbReference type="ARBA" id="ARBA00022825"/>
    </source>
</evidence>
<name>A0AAV2QZ99_MEGNR</name>
<keyword evidence="2" id="KW-0732">Signal</keyword>
<dbReference type="InterPro" id="IPR051487">
    <property type="entry name" value="Ser/Thr_Proteases_Immune/Dev"/>
</dbReference>
<dbReference type="PRINTS" id="PR00722">
    <property type="entry name" value="CHYMOTRYPSIN"/>
</dbReference>
<feature type="non-terminal residue" evidence="12">
    <location>
        <position position="1"/>
    </location>
</feature>
<dbReference type="PROSITE" id="PS00135">
    <property type="entry name" value="TRYPSIN_SER"/>
    <property type="match status" value="1"/>
</dbReference>
<evidence type="ECO:0000256" key="6">
    <source>
        <dbReference type="ARBA" id="ARBA00023180"/>
    </source>
</evidence>
<dbReference type="GO" id="GO:0005576">
    <property type="term" value="C:extracellular region"/>
    <property type="evidence" value="ECO:0007669"/>
    <property type="project" value="UniProtKB-SubCell"/>
</dbReference>
<dbReference type="PANTHER" id="PTHR24256">
    <property type="entry name" value="TRYPTASE-RELATED"/>
    <property type="match status" value="1"/>
</dbReference>
<dbReference type="EC" id="3.4.21.-" evidence="8"/>
<evidence type="ECO:0000313" key="12">
    <source>
        <dbReference type="EMBL" id="CAL4105026.1"/>
    </source>
</evidence>
<evidence type="ECO:0000259" key="11">
    <source>
        <dbReference type="PROSITE" id="PS51888"/>
    </source>
</evidence>
<dbReference type="GO" id="GO:0006508">
    <property type="term" value="P:proteolysis"/>
    <property type="evidence" value="ECO:0007669"/>
    <property type="project" value="UniProtKB-KW"/>
</dbReference>
<evidence type="ECO:0000256" key="1">
    <source>
        <dbReference type="ARBA" id="ARBA00022670"/>
    </source>
</evidence>
<dbReference type="FunFam" id="2.40.10.10:FF:000028">
    <property type="entry name" value="Serine protease easter"/>
    <property type="match status" value="1"/>
</dbReference>
<dbReference type="AlphaFoldDB" id="A0AAV2QZ99"/>
<dbReference type="InterPro" id="IPR038565">
    <property type="entry name" value="CLIP_sf"/>
</dbReference>
<dbReference type="InterPro" id="IPR022700">
    <property type="entry name" value="CLIP"/>
</dbReference>
<dbReference type="InterPro" id="IPR009003">
    <property type="entry name" value="Peptidase_S1_PA"/>
</dbReference>
<keyword evidence="4 8" id="KW-0720">Serine protease</keyword>
<keyword evidence="5" id="KW-1015">Disulfide bond</keyword>
<sequence>WVSSSEKVSYNNSMNRSLVQACLLVVLGTLLITTTAAHRNTRQAGRCGAGQQCILLTSCPELLALLNPPTSAGIRHLQSLTCTFDRRNPKVCCDAAGSVTPTTTSTTTPGDLKSNILPEQCGAIGQRVFGGDELPVRSYMWMALIGFGRRSDPNWGCGGSLISKRYVITAAHCNDKFLNGGHNIVRIRLGEHDLNKQLDCQRTNIGQECAPPVQDFNPERIIMHPTWNKRTTYSDDIALIRLDRPAQFHSYVQPICLPSSTLDVSSFLKGREAEVAGWGSTEIQHRSNVKLMVKLPFVPLESCRRVNHLPLLEKGQVCFGGVKGKDSCSGDSGGPLVSTDSDAKSNNLYVLLGVVSYGPPLSSSQPFCGIENRPGVYTDVAQYRNWIVSQLQP</sequence>
<evidence type="ECO:0000256" key="2">
    <source>
        <dbReference type="ARBA" id="ARBA00022729"/>
    </source>
</evidence>
<dbReference type="CDD" id="cd00190">
    <property type="entry name" value="Tryp_SPc"/>
    <property type="match status" value="1"/>
</dbReference>
<dbReference type="InterPro" id="IPR033116">
    <property type="entry name" value="TRYPSIN_SER"/>
</dbReference>
<evidence type="ECO:0000256" key="8">
    <source>
        <dbReference type="RuleBase" id="RU363034"/>
    </source>
</evidence>
<dbReference type="InterPro" id="IPR001314">
    <property type="entry name" value="Peptidase_S1A"/>
</dbReference>
<protein>
    <recommendedName>
        <fullName evidence="9">CLIP domain-containing serine protease</fullName>
        <ecNumber evidence="8">3.4.21.-</ecNumber>
    </recommendedName>
</protein>
<organism evidence="12 13">
    <name type="scientific">Meganyctiphanes norvegica</name>
    <name type="common">Northern krill</name>
    <name type="synonym">Thysanopoda norvegica</name>
    <dbReference type="NCBI Taxonomy" id="48144"/>
    <lineage>
        <taxon>Eukaryota</taxon>
        <taxon>Metazoa</taxon>
        <taxon>Ecdysozoa</taxon>
        <taxon>Arthropoda</taxon>
        <taxon>Crustacea</taxon>
        <taxon>Multicrustacea</taxon>
        <taxon>Malacostraca</taxon>
        <taxon>Eumalacostraca</taxon>
        <taxon>Eucarida</taxon>
        <taxon>Euphausiacea</taxon>
        <taxon>Euphausiidae</taxon>
        <taxon>Meganyctiphanes</taxon>
    </lineage>
</organism>
<accession>A0AAV2QZ99</accession>
<dbReference type="InterPro" id="IPR043504">
    <property type="entry name" value="Peptidase_S1_PA_chymotrypsin"/>
</dbReference>
<evidence type="ECO:0000256" key="9">
    <source>
        <dbReference type="RuleBase" id="RU366078"/>
    </source>
</evidence>
<feature type="domain" description="Peptidase S1" evidence="10">
    <location>
        <begin position="128"/>
        <end position="392"/>
    </location>
</feature>
<dbReference type="SMART" id="SM00020">
    <property type="entry name" value="Tryp_SPc"/>
    <property type="match status" value="1"/>
</dbReference>
<keyword evidence="9" id="KW-0964">Secreted</keyword>
<dbReference type="PROSITE" id="PS51888">
    <property type="entry name" value="CLIP"/>
    <property type="match status" value="1"/>
</dbReference>
<dbReference type="Gene3D" id="3.30.1640.30">
    <property type="match status" value="1"/>
</dbReference>
<comment type="domain">
    <text evidence="9">The clip domain consists of 35-55 residues which are 'knitted' together usually by 3 conserved disulfide bonds forming a clip-like compact structure.</text>
</comment>
<dbReference type="PROSITE" id="PS00134">
    <property type="entry name" value="TRYPSIN_HIS"/>
    <property type="match status" value="1"/>
</dbReference>
<evidence type="ECO:0000256" key="7">
    <source>
        <dbReference type="ARBA" id="ARBA00024195"/>
    </source>
</evidence>
<dbReference type="Gene3D" id="2.40.10.10">
    <property type="entry name" value="Trypsin-like serine proteases"/>
    <property type="match status" value="2"/>
</dbReference>
<evidence type="ECO:0000256" key="5">
    <source>
        <dbReference type="ARBA" id="ARBA00023157"/>
    </source>
</evidence>
<keyword evidence="13" id="KW-1185">Reference proteome</keyword>
<evidence type="ECO:0000256" key="3">
    <source>
        <dbReference type="ARBA" id="ARBA00022801"/>
    </source>
</evidence>
<comment type="subcellular location">
    <subcellularLocation>
        <location evidence="9">Secreted</location>
    </subcellularLocation>
</comment>
<proteinExistence type="inferred from homology"/>
<evidence type="ECO:0000259" key="10">
    <source>
        <dbReference type="PROSITE" id="PS50240"/>
    </source>
</evidence>
<comment type="similarity">
    <text evidence="7 9">Belongs to the peptidase S1 family. CLIP subfamily.</text>
</comment>
<feature type="domain" description="Clip" evidence="11">
    <location>
        <begin position="46"/>
        <end position="93"/>
    </location>
</feature>
<comment type="caution">
    <text evidence="12">The sequence shown here is derived from an EMBL/GenBank/DDBJ whole genome shotgun (WGS) entry which is preliminary data.</text>
</comment>
<evidence type="ECO:0000313" key="13">
    <source>
        <dbReference type="Proteomes" id="UP001497623"/>
    </source>
</evidence>
<dbReference type="Pfam" id="PF12032">
    <property type="entry name" value="CLIP"/>
    <property type="match status" value="1"/>
</dbReference>
<dbReference type="Pfam" id="PF00089">
    <property type="entry name" value="Trypsin"/>
    <property type="match status" value="1"/>
</dbReference>
<keyword evidence="1 8" id="KW-0645">Protease</keyword>
<dbReference type="GO" id="GO:0004252">
    <property type="term" value="F:serine-type endopeptidase activity"/>
    <property type="evidence" value="ECO:0007669"/>
    <property type="project" value="UniProtKB-UniRule"/>
</dbReference>
<keyword evidence="6" id="KW-0325">Glycoprotein</keyword>
<dbReference type="Proteomes" id="UP001497623">
    <property type="component" value="Unassembled WGS sequence"/>
</dbReference>
<keyword evidence="3 8" id="KW-0378">Hydrolase</keyword>
<dbReference type="PROSITE" id="PS50240">
    <property type="entry name" value="TRYPSIN_DOM"/>
    <property type="match status" value="1"/>
</dbReference>
<dbReference type="InterPro" id="IPR018114">
    <property type="entry name" value="TRYPSIN_HIS"/>
</dbReference>
<reference evidence="12 13" key="1">
    <citation type="submission" date="2024-05" db="EMBL/GenBank/DDBJ databases">
        <authorList>
            <person name="Wallberg A."/>
        </authorList>
    </citation>
    <scope>NUCLEOTIDE SEQUENCE [LARGE SCALE GENOMIC DNA]</scope>
</reference>
<dbReference type="SUPFAM" id="SSF50494">
    <property type="entry name" value="Trypsin-like serine proteases"/>
    <property type="match status" value="1"/>
</dbReference>